<organism evidence="2 3">
    <name type="scientific">Symmachiella macrocystis</name>
    <dbReference type="NCBI Taxonomy" id="2527985"/>
    <lineage>
        <taxon>Bacteria</taxon>
        <taxon>Pseudomonadati</taxon>
        <taxon>Planctomycetota</taxon>
        <taxon>Planctomycetia</taxon>
        <taxon>Planctomycetales</taxon>
        <taxon>Planctomycetaceae</taxon>
        <taxon>Symmachiella</taxon>
    </lineage>
</organism>
<dbReference type="Proteomes" id="UP000320735">
    <property type="component" value="Unassembled WGS sequence"/>
</dbReference>
<reference evidence="2 3" key="1">
    <citation type="submission" date="2019-02" db="EMBL/GenBank/DDBJ databases">
        <title>Deep-cultivation of Planctomycetes and their phenomic and genomic characterization uncovers novel biology.</title>
        <authorList>
            <person name="Wiegand S."/>
            <person name="Jogler M."/>
            <person name="Boedeker C."/>
            <person name="Pinto D."/>
            <person name="Vollmers J."/>
            <person name="Rivas-Marin E."/>
            <person name="Kohn T."/>
            <person name="Peeters S.H."/>
            <person name="Heuer A."/>
            <person name="Rast P."/>
            <person name="Oberbeckmann S."/>
            <person name="Bunk B."/>
            <person name="Jeske O."/>
            <person name="Meyerdierks A."/>
            <person name="Storesund J.E."/>
            <person name="Kallscheuer N."/>
            <person name="Luecker S."/>
            <person name="Lage O.M."/>
            <person name="Pohl T."/>
            <person name="Merkel B.J."/>
            <person name="Hornburger P."/>
            <person name="Mueller R.-W."/>
            <person name="Bruemmer F."/>
            <person name="Labrenz M."/>
            <person name="Spormann A.M."/>
            <person name="Op Den Camp H."/>
            <person name="Overmann J."/>
            <person name="Amann R."/>
            <person name="Jetten M.S.M."/>
            <person name="Mascher T."/>
            <person name="Medema M.H."/>
            <person name="Devos D.P."/>
            <person name="Kaster A.-K."/>
            <person name="Ovreas L."/>
            <person name="Rohde M."/>
            <person name="Galperin M.Y."/>
            <person name="Jogler C."/>
        </authorList>
    </citation>
    <scope>NUCLEOTIDE SEQUENCE [LARGE SCALE GENOMIC DNA]</scope>
    <source>
        <strain evidence="2 3">CA54</strain>
    </source>
</reference>
<proteinExistence type="predicted"/>
<protein>
    <submittedName>
        <fullName evidence="2">Uncharacterized protein</fullName>
    </submittedName>
</protein>
<gene>
    <name evidence="2" type="ORF">CA54_27340</name>
</gene>
<evidence type="ECO:0000313" key="3">
    <source>
        <dbReference type="Proteomes" id="UP000320735"/>
    </source>
</evidence>
<feature type="region of interest" description="Disordered" evidence="1">
    <location>
        <begin position="1"/>
        <end position="38"/>
    </location>
</feature>
<accession>A0A5C6BNY2</accession>
<name>A0A5C6BNY2_9PLAN</name>
<dbReference type="AlphaFoldDB" id="A0A5C6BNY2"/>
<keyword evidence="3" id="KW-1185">Reference proteome</keyword>
<evidence type="ECO:0000313" key="2">
    <source>
        <dbReference type="EMBL" id="TWU13893.1"/>
    </source>
</evidence>
<sequence>MRYRRKGKVMNGSFTADQVERAAQSPGDSTAGAIHTREVDPLTVTRRLQCEGRWKDIESERDEMMRLSKKRIPDKFERQLWVYGELDRMYPPLNPSPRLPRTRFG</sequence>
<dbReference type="EMBL" id="SJPP01000001">
    <property type="protein sequence ID" value="TWU13893.1"/>
    <property type="molecule type" value="Genomic_DNA"/>
</dbReference>
<evidence type="ECO:0000256" key="1">
    <source>
        <dbReference type="SAM" id="MobiDB-lite"/>
    </source>
</evidence>
<comment type="caution">
    <text evidence="2">The sequence shown here is derived from an EMBL/GenBank/DDBJ whole genome shotgun (WGS) entry which is preliminary data.</text>
</comment>